<dbReference type="InterPro" id="IPR001296">
    <property type="entry name" value="Glyco_trans_1"/>
</dbReference>
<name>A0A8J3JHN8_9ACTN</name>
<dbReference type="Gene3D" id="3.40.50.2000">
    <property type="entry name" value="Glycogen Phosphorylase B"/>
    <property type="match status" value="2"/>
</dbReference>
<dbReference type="Proteomes" id="UP000601223">
    <property type="component" value="Unassembled WGS sequence"/>
</dbReference>
<protein>
    <submittedName>
        <fullName evidence="6">Glycosyl transferase</fullName>
    </submittedName>
</protein>
<evidence type="ECO:0000259" key="5">
    <source>
        <dbReference type="Pfam" id="PF13439"/>
    </source>
</evidence>
<evidence type="ECO:0000256" key="3">
    <source>
        <dbReference type="SAM" id="MobiDB-lite"/>
    </source>
</evidence>
<feature type="domain" description="Glycosyltransferase subfamily 4-like N-terminal" evidence="5">
    <location>
        <begin position="47"/>
        <end position="195"/>
    </location>
</feature>
<feature type="domain" description="Glycosyl transferase family 1" evidence="4">
    <location>
        <begin position="205"/>
        <end position="339"/>
    </location>
</feature>
<dbReference type="Pfam" id="PF00534">
    <property type="entry name" value="Glycos_transf_1"/>
    <property type="match status" value="1"/>
</dbReference>
<evidence type="ECO:0000313" key="6">
    <source>
        <dbReference type="EMBL" id="GIF82799.1"/>
    </source>
</evidence>
<feature type="compositionally biased region" description="Low complexity" evidence="3">
    <location>
        <begin position="1"/>
        <end position="12"/>
    </location>
</feature>
<keyword evidence="7" id="KW-1185">Reference proteome</keyword>
<dbReference type="Pfam" id="PF13439">
    <property type="entry name" value="Glyco_transf_4"/>
    <property type="match status" value="1"/>
</dbReference>
<keyword evidence="2 6" id="KW-0808">Transferase</keyword>
<dbReference type="CDD" id="cd03802">
    <property type="entry name" value="GT4_AviGT4-like"/>
    <property type="match status" value="1"/>
</dbReference>
<dbReference type="InterPro" id="IPR028098">
    <property type="entry name" value="Glyco_trans_4-like_N"/>
</dbReference>
<comment type="caution">
    <text evidence="6">The sequence shown here is derived from an EMBL/GenBank/DDBJ whole genome shotgun (WGS) entry which is preliminary data.</text>
</comment>
<evidence type="ECO:0000256" key="1">
    <source>
        <dbReference type="ARBA" id="ARBA00022676"/>
    </source>
</evidence>
<evidence type="ECO:0000256" key="2">
    <source>
        <dbReference type="ARBA" id="ARBA00022679"/>
    </source>
</evidence>
<gene>
    <name evidence="6" type="ORF">Cba03nite_41480</name>
</gene>
<sequence length="385" mass="41350">MTSTLVPADVPAPGLPGPPQNPSGDDATRLRIAMVAPPYFDIPPAGYGGIEAVLADLSNALVAAGHRVTLVAAGRDGTRADFRPVLPAAVPERLGEPGPEIIYAAQARRVVEQLAAEDAIDLVHDHTFAGPLNAPAYAKLGLPTVATVHGPVNSELRDYYRALGADLPLIAISNRQRALAPELHWIDTVHNGLDPADWPFQLMKGDYALFLGRFSPDKGAHTAVTAAHEAGLPIILAGKCNEPPERRYFAEQVEPLLGPRDRMFGPADATAKRELLANARCLLFPVQWEEPFGMVMIESMVCGTPVVALRAGAVPEVLEDRVTGLICDDPGELPQALADVRELDPADCRAHVVRNFSAKHMALGYARAYRRALTSFETPLYITTP</sequence>
<dbReference type="RefSeq" id="WP_239125912.1">
    <property type="nucleotide sequence ID" value="NZ_BONF01000025.1"/>
</dbReference>
<dbReference type="GO" id="GO:0016757">
    <property type="term" value="F:glycosyltransferase activity"/>
    <property type="evidence" value="ECO:0007669"/>
    <property type="project" value="UniProtKB-KW"/>
</dbReference>
<reference evidence="6 7" key="1">
    <citation type="submission" date="2021-01" db="EMBL/GenBank/DDBJ databases">
        <title>Whole genome shotgun sequence of Catellatospora bangladeshensis NBRC 107357.</title>
        <authorList>
            <person name="Komaki H."/>
            <person name="Tamura T."/>
        </authorList>
    </citation>
    <scope>NUCLEOTIDE SEQUENCE [LARGE SCALE GENOMIC DNA]</scope>
    <source>
        <strain evidence="6 7">NBRC 107357</strain>
    </source>
</reference>
<dbReference type="SUPFAM" id="SSF53756">
    <property type="entry name" value="UDP-Glycosyltransferase/glycogen phosphorylase"/>
    <property type="match status" value="1"/>
</dbReference>
<dbReference type="EMBL" id="BONF01000025">
    <property type="protein sequence ID" value="GIF82799.1"/>
    <property type="molecule type" value="Genomic_DNA"/>
</dbReference>
<keyword evidence="1" id="KW-0328">Glycosyltransferase</keyword>
<organism evidence="6 7">
    <name type="scientific">Catellatospora bangladeshensis</name>
    <dbReference type="NCBI Taxonomy" id="310355"/>
    <lineage>
        <taxon>Bacteria</taxon>
        <taxon>Bacillati</taxon>
        <taxon>Actinomycetota</taxon>
        <taxon>Actinomycetes</taxon>
        <taxon>Micromonosporales</taxon>
        <taxon>Micromonosporaceae</taxon>
        <taxon>Catellatospora</taxon>
    </lineage>
</organism>
<dbReference type="PANTHER" id="PTHR12526">
    <property type="entry name" value="GLYCOSYLTRANSFERASE"/>
    <property type="match status" value="1"/>
</dbReference>
<evidence type="ECO:0000259" key="4">
    <source>
        <dbReference type="Pfam" id="PF00534"/>
    </source>
</evidence>
<feature type="region of interest" description="Disordered" evidence="3">
    <location>
        <begin position="1"/>
        <end position="25"/>
    </location>
</feature>
<proteinExistence type="predicted"/>
<accession>A0A8J3JHN8</accession>
<evidence type="ECO:0000313" key="7">
    <source>
        <dbReference type="Proteomes" id="UP000601223"/>
    </source>
</evidence>
<dbReference type="AlphaFoldDB" id="A0A8J3JHN8"/>
<dbReference type="PANTHER" id="PTHR12526:SF595">
    <property type="entry name" value="BLL5217 PROTEIN"/>
    <property type="match status" value="1"/>
</dbReference>